<evidence type="ECO:0000313" key="3">
    <source>
        <dbReference type="Proteomes" id="UP001332192"/>
    </source>
</evidence>
<dbReference type="EMBL" id="CP141615">
    <property type="protein sequence ID" value="WRP16359.1"/>
    <property type="molecule type" value="Genomic_DNA"/>
</dbReference>
<dbReference type="InterPro" id="IPR012902">
    <property type="entry name" value="N_methyl_site"/>
</dbReference>
<dbReference type="Proteomes" id="UP001332192">
    <property type="component" value="Chromosome"/>
</dbReference>
<proteinExistence type="predicted"/>
<dbReference type="RefSeq" id="WP_324715631.1">
    <property type="nucleotide sequence ID" value="NZ_CP141615.1"/>
</dbReference>
<sequence length="143" mass="15618">MTGRARKPSGCQEDGVEGFSLIEVLAGIVIVAVALGGLYVLYSTIVRIDAHRRQLTEATATLTSTAEEIKSMPWEQLVRFPGEECPSTIPVPRGLALRCTRQAEPPETDLKTALLVRVTIEVRDQETGRLVADVTLLRAKEGF</sequence>
<organism evidence="2 3">
    <name type="scientific">Carboxydichorda subterranea</name>
    <dbReference type="NCBI Taxonomy" id="3109565"/>
    <lineage>
        <taxon>Bacteria</taxon>
        <taxon>Bacillati</taxon>
        <taxon>Bacillota</taxon>
        <taxon>Limnochordia</taxon>
        <taxon>Limnochordales</taxon>
        <taxon>Geochordaceae</taxon>
        <taxon>Carboxydichorda</taxon>
    </lineage>
</organism>
<evidence type="ECO:0000256" key="1">
    <source>
        <dbReference type="SAM" id="Phobius"/>
    </source>
</evidence>
<feature type="transmembrane region" description="Helical" evidence="1">
    <location>
        <begin position="20"/>
        <end position="42"/>
    </location>
</feature>
<keyword evidence="3" id="KW-1185">Reference proteome</keyword>
<evidence type="ECO:0000313" key="2">
    <source>
        <dbReference type="EMBL" id="WRP16359.1"/>
    </source>
</evidence>
<reference evidence="2 3" key="1">
    <citation type="journal article" date="2024" name="Front. Microbiol.">
        <title>Novel thermophilic genera Geochorda gen. nov. and Carboxydochorda gen. nov. from the deep terrestrial subsurface reveal the ecophysiological diversity in the class Limnochordia.</title>
        <authorList>
            <person name="Karnachuk O.V."/>
            <person name="Lukina A.P."/>
            <person name="Avakyan M.R."/>
            <person name="Kadnikov V.V."/>
            <person name="Begmatov S."/>
            <person name="Beletsky A.V."/>
            <person name="Vlasova K.G."/>
            <person name="Novikov A.A."/>
            <person name="Shcherbakova V.A."/>
            <person name="Mardanov A.V."/>
            <person name="Ravin N.V."/>
        </authorList>
    </citation>
    <scope>NUCLEOTIDE SEQUENCE [LARGE SCALE GENOMIC DNA]</scope>
    <source>
        <strain evidence="2 3">L945</strain>
    </source>
</reference>
<dbReference type="Pfam" id="PF07963">
    <property type="entry name" value="N_methyl"/>
    <property type="match status" value="1"/>
</dbReference>
<gene>
    <name evidence="2" type="ORF">U7230_09640</name>
</gene>
<name>A0ABZ1BU85_9FIRM</name>
<accession>A0ABZ1BU85</accession>
<protein>
    <submittedName>
        <fullName evidence="2">Prepilin-type N-terminal cleavage/methylation domain-containing protein</fullName>
    </submittedName>
</protein>
<dbReference type="NCBIfam" id="TIGR02532">
    <property type="entry name" value="IV_pilin_GFxxxE"/>
    <property type="match status" value="1"/>
</dbReference>
<keyword evidence="1" id="KW-0812">Transmembrane</keyword>
<keyword evidence="1" id="KW-0472">Membrane</keyword>
<keyword evidence="1" id="KW-1133">Transmembrane helix</keyword>